<proteinExistence type="predicted"/>
<dbReference type="EMBL" id="VSRR010004963">
    <property type="protein sequence ID" value="MPC41188.1"/>
    <property type="molecule type" value="Genomic_DNA"/>
</dbReference>
<dbReference type="AlphaFoldDB" id="A0A5B7F7U2"/>
<dbReference type="Proteomes" id="UP000324222">
    <property type="component" value="Unassembled WGS sequence"/>
</dbReference>
<reference evidence="1 2" key="1">
    <citation type="submission" date="2019-05" db="EMBL/GenBank/DDBJ databases">
        <title>Another draft genome of Portunus trituberculatus and its Hox gene families provides insights of decapod evolution.</title>
        <authorList>
            <person name="Jeong J.-H."/>
            <person name="Song I."/>
            <person name="Kim S."/>
            <person name="Choi T."/>
            <person name="Kim D."/>
            <person name="Ryu S."/>
            <person name="Kim W."/>
        </authorList>
    </citation>
    <scope>NUCLEOTIDE SEQUENCE [LARGE SCALE GENOMIC DNA]</scope>
    <source>
        <tissue evidence="1">Muscle</tissue>
    </source>
</reference>
<gene>
    <name evidence="1" type="ORF">E2C01_034774</name>
</gene>
<organism evidence="1 2">
    <name type="scientific">Portunus trituberculatus</name>
    <name type="common">Swimming crab</name>
    <name type="synonym">Neptunus trituberculatus</name>
    <dbReference type="NCBI Taxonomy" id="210409"/>
    <lineage>
        <taxon>Eukaryota</taxon>
        <taxon>Metazoa</taxon>
        <taxon>Ecdysozoa</taxon>
        <taxon>Arthropoda</taxon>
        <taxon>Crustacea</taxon>
        <taxon>Multicrustacea</taxon>
        <taxon>Malacostraca</taxon>
        <taxon>Eumalacostraca</taxon>
        <taxon>Eucarida</taxon>
        <taxon>Decapoda</taxon>
        <taxon>Pleocyemata</taxon>
        <taxon>Brachyura</taxon>
        <taxon>Eubrachyura</taxon>
        <taxon>Portunoidea</taxon>
        <taxon>Portunidae</taxon>
        <taxon>Portuninae</taxon>
        <taxon>Portunus</taxon>
    </lineage>
</organism>
<name>A0A5B7F7U2_PORTR</name>
<evidence type="ECO:0000313" key="2">
    <source>
        <dbReference type="Proteomes" id="UP000324222"/>
    </source>
</evidence>
<accession>A0A5B7F7U2</accession>
<comment type="caution">
    <text evidence="1">The sequence shown here is derived from an EMBL/GenBank/DDBJ whole genome shotgun (WGS) entry which is preliminary data.</text>
</comment>
<keyword evidence="2" id="KW-1185">Reference proteome</keyword>
<sequence>MNILRVTEETQTSGKNRFTPPRITFRSTWLETFLEYVQESFHEVATLLWGQGEKIKVEERRKTC</sequence>
<evidence type="ECO:0000313" key="1">
    <source>
        <dbReference type="EMBL" id="MPC41188.1"/>
    </source>
</evidence>
<protein>
    <submittedName>
        <fullName evidence="1">Uncharacterized protein</fullName>
    </submittedName>
</protein>